<reference evidence="5" key="1">
    <citation type="journal article" date="2020" name="Stud. Mycol.">
        <title>101 Dothideomycetes genomes: a test case for predicting lifestyles and emergence of pathogens.</title>
        <authorList>
            <person name="Haridas S."/>
            <person name="Albert R."/>
            <person name="Binder M."/>
            <person name="Bloem J."/>
            <person name="Labutti K."/>
            <person name="Salamov A."/>
            <person name="Andreopoulos B."/>
            <person name="Baker S."/>
            <person name="Barry K."/>
            <person name="Bills G."/>
            <person name="Bluhm B."/>
            <person name="Cannon C."/>
            <person name="Castanera R."/>
            <person name="Culley D."/>
            <person name="Daum C."/>
            <person name="Ezra D."/>
            <person name="Gonzalez J."/>
            <person name="Henrissat B."/>
            <person name="Kuo A."/>
            <person name="Liang C."/>
            <person name="Lipzen A."/>
            <person name="Lutzoni F."/>
            <person name="Magnuson J."/>
            <person name="Mondo S."/>
            <person name="Nolan M."/>
            <person name="Ohm R."/>
            <person name="Pangilinan J."/>
            <person name="Park H.-J."/>
            <person name="Ramirez L."/>
            <person name="Alfaro M."/>
            <person name="Sun H."/>
            <person name="Tritt A."/>
            <person name="Yoshinaga Y."/>
            <person name="Zwiers L.-H."/>
            <person name="Turgeon B."/>
            <person name="Goodwin S."/>
            <person name="Spatafora J."/>
            <person name="Crous P."/>
            <person name="Grigoriev I."/>
        </authorList>
    </citation>
    <scope>NUCLEOTIDE SEQUENCE</scope>
    <source>
        <strain evidence="5">CBS 122368</strain>
    </source>
</reference>
<organism evidence="5 6">
    <name type="scientific">Trematosphaeria pertusa</name>
    <dbReference type="NCBI Taxonomy" id="390896"/>
    <lineage>
        <taxon>Eukaryota</taxon>
        <taxon>Fungi</taxon>
        <taxon>Dikarya</taxon>
        <taxon>Ascomycota</taxon>
        <taxon>Pezizomycotina</taxon>
        <taxon>Dothideomycetes</taxon>
        <taxon>Pleosporomycetidae</taxon>
        <taxon>Pleosporales</taxon>
        <taxon>Massarineae</taxon>
        <taxon>Trematosphaeriaceae</taxon>
        <taxon>Trematosphaeria</taxon>
    </lineage>
</organism>
<dbReference type="InterPro" id="IPR036864">
    <property type="entry name" value="Zn2-C6_fun-type_DNA-bd_sf"/>
</dbReference>
<evidence type="ECO:0000259" key="4">
    <source>
        <dbReference type="PROSITE" id="PS50048"/>
    </source>
</evidence>
<dbReference type="Proteomes" id="UP000800094">
    <property type="component" value="Unassembled WGS sequence"/>
</dbReference>
<keyword evidence="6" id="KW-1185">Reference proteome</keyword>
<dbReference type="InterPro" id="IPR001138">
    <property type="entry name" value="Zn2Cys6_DnaBD"/>
</dbReference>
<evidence type="ECO:0000256" key="1">
    <source>
        <dbReference type="ARBA" id="ARBA00004123"/>
    </source>
</evidence>
<sequence length="618" mass="70006">MPKQRQTCTRCSMRRQKCDRKSPCTRCVQNKEGHLCTTEWTNGYNPAVHRRYPKKASPTQPLASLDGSSPSQSSTQSWPSLSAPGQGLPTHFRSDRDRAFSATSSSEGTAGQAQALTPNSTNVDFITYGRSDLADISMGTLLAEKDEYTRTKALMDRALNQGRTKTCLDEAATDGFAKVFSPAARSVEVYHIQSLLPPKEQVFRLVDYHDRCMTYWCGGIYYAPSFRRSLLEAYGQLEELDLRDHDWRWSALLFSILSASMIGSPEAVTASWGFSDAEKLRLARQWGNALISCLNLGDYTSRHHIYSVQAILNMHTSEHLIGSTKEWAAFQAAATVIARGLGLHKLGLHPDDGKSPLEMTAEQREALLQREIGRRVWASQDWLCSTSQGMYALQKRHFTSLQPRHYDEETMVPVHPEDTPTCTRIATYLNDIAYLLVCYLDDMFDAPDLGAKYNVVLRYDAAMRAITIDKMPRFISLHTPYNPSWPQWTAWARRSYQASSAHKIIMVHQSFFGRSFKDSRYAYSRWACVASSKAIIEAMNERHEDEPQWWVEQAFVVTAGLCLALDLCHRTEKDVEAREHQLWVEKAIKILEQWPTSSVAGHGIRLLTSLLQEHAKNC</sequence>
<dbReference type="GO" id="GO:0000981">
    <property type="term" value="F:DNA-binding transcription factor activity, RNA polymerase II-specific"/>
    <property type="evidence" value="ECO:0007669"/>
    <property type="project" value="InterPro"/>
</dbReference>
<dbReference type="RefSeq" id="XP_033689713.1">
    <property type="nucleotide sequence ID" value="XM_033826497.1"/>
</dbReference>
<dbReference type="PANTHER" id="PTHR31001:SF76">
    <property type="entry name" value="ZN(2)-C6 FUNGAL-TYPE DOMAIN-CONTAINING PROTEIN"/>
    <property type="match status" value="1"/>
</dbReference>
<dbReference type="AlphaFoldDB" id="A0A6A6IW91"/>
<evidence type="ECO:0000256" key="2">
    <source>
        <dbReference type="ARBA" id="ARBA00023242"/>
    </source>
</evidence>
<dbReference type="OrthoDB" id="410267at2759"/>
<dbReference type="PROSITE" id="PS00463">
    <property type="entry name" value="ZN2_CY6_FUNGAL_1"/>
    <property type="match status" value="1"/>
</dbReference>
<feature type="region of interest" description="Disordered" evidence="3">
    <location>
        <begin position="49"/>
        <end position="116"/>
    </location>
</feature>
<dbReference type="GeneID" id="54579827"/>
<dbReference type="SUPFAM" id="SSF57701">
    <property type="entry name" value="Zn2/Cys6 DNA-binding domain"/>
    <property type="match status" value="1"/>
</dbReference>
<dbReference type="CDD" id="cd12148">
    <property type="entry name" value="fungal_TF_MHR"/>
    <property type="match status" value="1"/>
</dbReference>
<name>A0A6A6IW91_9PLEO</name>
<feature type="compositionally biased region" description="Low complexity" evidence="3">
    <location>
        <begin position="64"/>
        <end position="82"/>
    </location>
</feature>
<proteinExistence type="predicted"/>
<evidence type="ECO:0000313" key="6">
    <source>
        <dbReference type="Proteomes" id="UP000800094"/>
    </source>
</evidence>
<protein>
    <recommendedName>
        <fullName evidence="4">Zn(2)-C6 fungal-type domain-containing protein</fullName>
    </recommendedName>
</protein>
<feature type="domain" description="Zn(2)-C6 fungal-type" evidence="4">
    <location>
        <begin position="7"/>
        <end position="38"/>
    </location>
</feature>
<comment type="subcellular location">
    <subcellularLocation>
        <location evidence="1">Nucleus</location>
    </subcellularLocation>
</comment>
<evidence type="ECO:0000313" key="5">
    <source>
        <dbReference type="EMBL" id="KAF2254709.1"/>
    </source>
</evidence>
<dbReference type="GO" id="GO:0005634">
    <property type="term" value="C:nucleus"/>
    <property type="evidence" value="ECO:0007669"/>
    <property type="project" value="UniProtKB-SubCell"/>
</dbReference>
<accession>A0A6A6IW91</accession>
<gene>
    <name evidence="5" type="ORF">BU26DRAFT_500416</name>
</gene>
<dbReference type="EMBL" id="ML987190">
    <property type="protein sequence ID" value="KAF2254709.1"/>
    <property type="molecule type" value="Genomic_DNA"/>
</dbReference>
<dbReference type="GO" id="GO:0008270">
    <property type="term" value="F:zinc ion binding"/>
    <property type="evidence" value="ECO:0007669"/>
    <property type="project" value="InterPro"/>
</dbReference>
<evidence type="ECO:0000256" key="3">
    <source>
        <dbReference type="SAM" id="MobiDB-lite"/>
    </source>
</evidence>
<keyword evidence="2" id="KW-0539">Nucleus</keyword>
<dbReference type="PROSITE" id="PS50048">
    <property type="entry name" value="ZN2_CY6_FUNGAL_2"/>
    <property type="match status" value="1"/>
</dbReference>
<dbReference type="PANTHER" id="PTHR31001">
    <property type="entry name" value="UNCHARACTERIZED TRANSCRIPTIONAL REGULATORY PROTEIN"/>
    <property type="match status" value="1"/>
</dbReference>
<feature type="compositionally biased region" description="Polar residues" evidence="3">
    <location>
        <begin position="101"/>
        <end position="116"/>
    </location>
</feature>
<dbReference type="InterPro" id="IPR050613">
    <property type="entry name" value="Sec_Metabolite_Reg"/>
</dbReference>
<dbReference type="CDD" id="cd00067">
    <property type="entry name" value="GAL4"/>
    <property type="match status" value="1"/>
</dbReference>